<dbReference type="OrthoDB" id="2440705at2"/>
<reference evidence="1 2" key="1">
    <citation type="submission" date="2018-06" db="EMBL/GenBank/DDBJ databases">
        <authorList>
            <consortium name="Pathogen Informatics"/>
            <person name="Doyle S."/>
        </authorList>
    </citation>
    <scope>NUCLEOTIDE SEQUENCE [LARGE SCALE GENOMIC DNA]</scope>
    <source>
        <strain evidence="2">ATCC 11859 / DSM 33 / NCIB 8841 / NCTC 4822</strain>
    </source>
</reference>
<protein>
    <submittedName>
        <fullName evidence="1">Uncharacterized protein</fullName>
    </submittedName>
</protein>
<keyword evidence="2" id="KW-1185">Reference proteome</keyword>
<gene>
    <name evidence="1" type="ORF">NCTC4822_02106</name>
</gene>
<proteinExistence type="predicted"/>
<evidence type="ECO:0000313" key="2">
    <source>
        <dbReference type="Proteomes" id="UP000254519"/>
    </source>
</evidence>
<organism evidence="1 2">
    <name type="scientific">Sporosarcina pasteurii</name>
    <name type="common">Bacillus pasteurii</name>
    <dbReference type="NCBI Taxonomy" id="1474"/>
    <lineage>
        <taxon>Bacteria</taxon>
        <taxon>Bacillati</taxon>
        <taxon>Bacillota</taxon>
        <taxon>Bacilli</taxon>
        <taxon>Bacillales</taxon>
        <taxon>Caryophanaceae</taxon>
        <taxon>Sporosarcina</taxon>
    </lineage>
</organism>
<dbReference type="Proteomes" id="UP000254519">
    <property type="component" value="Unassembled WGS sequence"/>
</dbReference>
<evidence type="ECO:0000313" key="1">
    <source>
        <dbReference type="EMBL" id="SUJ11250.1"/>
    </source>
</evidence>
<name>A0A380C3V4_SPOPA</name>
<sequence>MVRDLQSLYEQTGAFPPQLQNSIGSIIGADPFTLICANQDRYICVDLFSQSYPLSDFAGASNCRGVVLPIDPTDCEVILTCADEVPREDCSAVDVTIGYQVIVRDPEDPTCAVVINDTHTFSCFGFVSVSEPNFGSFVPASEALRIADGSCVQVWLDCDVSDDGTELIVRGFIIDKLWKKENLLILAPAFRLNDTVTVESEFLQAPGPCENGAGTPMADLDLNA</sequence>
<dbReference type="RefSeq" id="WP_115361984.1">
    <property type="nucleotide sequence ID" value="NZ_CP038012.1"/>
</dbReference>
<dbReference type="AlphaFoldDB" id="A0A380C3V4"/>
<dbReference type="EMBL" id="UGYZ01000002">
    <property type="protein sequence ID" value="SUJ11250.1"/>
    <property type="molecule type" value="Genomic_DNA"/>
</dbReference>
<accession>A0A380C3V4</accession>